<feature type="region of interest" description="Disordered" evidence="1">
    <location>
        <begin position="201"/>
        <end position="221"/>
    </location>
</feature>
<feature type="region of interest" description="Disordered" evidence="1">
    <location>
        <begin position="63"/>
        <end position="96"/>
    </location>
</feature>
<organism evidence="2">
    <name type="scientific">Timema monikensis</name>
    <dbReference type="NCBI Taxonomy" id="170555"/>
    <lineage>
        <taxon>Eukaryota</taxon>
        <taxon>Metazoa</taxon>
        <taxon>Ecdysozoa</taxon>
        <taxon>Arthropoda</taxon>
        <taxon>Hexapoda</taxon>
        <taxon>Insecta</taxon>
        <taxon>Pterygota</taxon>
        <taxon>Neoptera</taxon>
        <taxon>Polyneoptera</taxon>
        <taxon>Phasmatodea</taxon>
        <taxon>Timematodea</taxon>
        <taxon>Timematoidea</taxon>
        <taxon>Timematidae</taxon>
        <taxon>Timema</taxon>
    </lineage>
</organism>
<protein>
    <submittedName>
        <fullName evidence="2">Uncharacterized protein</fullName>
    </submittedName>
</protein>
<feature type="region of interest" description="Disordered" evidence="1">
    <location>
        <begin position="240"/>
        <end position="261"/>
    </location>
</feature>
<dbReference type="EMBL" id="OB797523">
    <property type="protein sequence ID" value="CAD7434401.1"/>
    <property type="molecule type" value="Genomic_DNA"/>
</dbReference>
<feature type="compositionally biased region" description="Basic residues" evidence="1">
    <location>
        <begin position="201"/>
        <end position="218"/>
    </location>
</feature>
<evidence type="ECO:0000256" key="1">
    <source>
        <dbReference type="SAM" id="MobiDB-lite"/>
    </source>
</evidence>
<proteinExistence type="predicted"/>
<evidence type="ECO:0000313" key="2">
    <source>
        <dbReference type="EMBL" id="CAD7434401.1"/>
    </source>
</evidence>
<dbReference type="AlphaFoldDB" id="A0A7R9HVL1"/>
<feature type="compositionally biased region" description="Basic and acidic residues" evidence="1">
    <location>
        <begin position="246"/>
        <end position="256"/>
    </location>
</feature>
<reference evidence="2" key="1">
    <citation type="submission" date="2020-11" db="EMBL/GenBank/DDBJ databases">
        <authorList>
            <person name="Tran Van P."/>
        </authorList>
    </citation>
    <scope>NUCLEOTIDE SEQUENCE</scope>
</reference>
<accession>A0A7R9HVL1</accession>
<name>A0A7R9HVL1_9NEOP</name>
<gene>
    <name evidence="2" type="ORF">TMSB3V08_LOCUS11053</name>
</gene>
<sequence>MLIKSIFYYLTALCAGADEVIQALICVVYVILSSKAVSHSVTNRTRPPLPSLMLHILSPLPFTPQKATSDHPNSESQTATHKQRIHPHNPPSTHKSIRATYWQSQSNTCFNRRPTRLDYFHSVTIGAQPRRESSNPRDKKETLPTERRTEHYKAHQRRTSIREPRTEVKQTLHAWHTTRHTNGVNPSENRGETDVPRTTHYKARQRRKSIRKPRRSTHHTLQGTSTTYIHPRTKVKQTFHTRHTTRHTDDEQRTEVEQANPRHQIMSKEQTFTTDESIYNARPSTSDINRQRNHIFDYAPRTNTDDSFTIIIETRRTYSWFNTLGRDNLVLFKTLILNVSPMQYLTTCFSSLLAYLLRATEPYDLIGFTITNKENNLDKPVGVSYRRCDQINSNARFGIADVVMIRVNHIKMIMGNGLTDVFTESITISSACNR</sequence>
<feature type="region of interest" description="Disordered" evidence="1">
    <location>
        <begin position="123"/>
        <end position="161"/>
    </location>
</feature>
<feature type="compositionally biased region" description="Basic and acidic residues" evidence="1">
    <location>
        <begin position="129"/>
        <end position="153"/>
    </location>
</feature>